<reference evidence="11 12" key="1">
    <citation type="submission" date="2019-01" db="EMBL/GenBank/DDBJ databases">
        <title>Weissella sp. nov., a novel lactic acid bacterium isolated from animal feces.</title>
        <authorList>
            <person name="Wang L.-T."/>
        </authorList>
    </citation>
    <scope>NUCLEOTIDE SEQUENCE [LARGE SCALE GENOMIC DNA]</scope>
    <source>
        <strain evidence="11 12">8H-2</strain>
    </source>
</reference>
<proteinExistence type="inferred from homology"/>
<dbReference type="Gene3D" id="3.40.190.10">
    <property type="entry name" value="Periplasmic binding protein-like II"/>
    <property type="match status" value="1"/>
</dbReference>
<keyword evidence="3" id="KW-1003">Cell membrane</keyword>
<evidence type="ECO:0000313" key="11">
    <source>
        <dbReference type="EMBL" id="TYC48182.1"/>
    </source>
</evidence>
<accession>A0A6C2C306</accession>
<sequence>MILMGSLMKLPLADWVETIVNWLTNHLAGFFAALQSGGTSFMDAITNGLTAVPFWIFVIVMTILAALVYGKKWGFPLFTFLGLLLIQNQGLWDDLMSTVTLVLTASLISIIIGIPLGIWMAKKETVAKIVQPILDFMQTMPGFVYLIPAVAFFGIGVVPGVFASIIFALPPTVRFTNLGIRQVPKDLVEAAESFGSTSRQKLFKLELPLAKGTILAGVNQTIMLALSMVVIASMIGAPGLGRGVLSAVQNADIGKGFVNGLALVILAIIIDRFTQKLNRPIEEKVNQTNRPWKKWLGLGSVIVLLASGIGGVLVSNQENAKTVDLVYVQWDSEVASTNVLAEAMREHGFKVNTTPLDNSVMWQSVATNQADGMVSAWLPVTHAAQYKKYKKDLELLGPNLKGAKTGLVVPDYMNVNSIDELTNQANQTVTGIEPGAGVMNSAQKALDQYGLTSQGWKITPASTGAMTVALNKAYESKQDIVITGWSPHWMFQKYHLKYLKDPKGVFGKEETINTVVRKGLKTDKPQAYKVMKNFKWTSDDMESVMYDVQNGQTPEAAAKKWIKAHQSQVDSWFK</sequence>
<dbReference type="FunFam" id="1.10.3720.10:FF:000001">
    <property type="entry name" value="Glycine betaine ABC transporter, permease"/>
    <property type="match status" value="1"/>
</dbReference>
<dbReference type="PROSITE" id="PS50928">
    <property type="entry name" value="ABC_TM1"/>
    <property type="match status" value="1"/>
</dbReference>
<evidence type="ECO:0000256" key="4">
    <source>
        <dbReference type="ARBA" id="ARBA00022692"/>
    </source>
</evidence>
<comment type="similarity">
    <text evidence="8">In the N-terminal section; belongs to the binding-protein-dependent transport system permease family.</text>
</comment>
<evidence type="ECO:0000256" key="8">
    <source>
        <dbReference type="ARBA" id="ARBA00035652"/>
    </source>
</evidence>
<evidence type="ECO:0000256" key="6">
    <source>
        <dbReference type="ARBA" id="ARBA00023136"/>
    </source>
</evidence>
<dbReference type="PANTHER" id="PTHR47737">
    <property type="entry name" value="GLYCINE BETAINE/PROLINE BETAINE TRANSPORT SYSTEM PERMEASE PROTEIN PROW"/>
    <property type="match status" value="1"/>
</dbReference>
<dbReference type="Proteomes" id="UP000371977">
    <property type="component" value="Unassembled WGS sequence"/>
</dbReference>
<evidence type="ECO:0000256" key="7">
    <source>
        <dbReference type="ARBA" id="ARBA00035642"/>
    </source>
</evidence>
<evidence type="ECO:0000256" key="2">
    <source>
        <dbReference type="ARBA" id="ARBA00022448"/>
    </source>
</evidence>
<feature type="transmembrane region" description="Helical" evidence="9">
    <location>
        <begin position="49"/>
        <end position="69"/>
    </location>
</feature>
<dbReference type="Gene3D" id="3.40.190.100">
    <property type="entry name" value="Glycine betaine-binding periplasmic protein, domain 2"/>
    <property type="match status" value="1"/>
</dbReference>
<dbReference type="GO" id="GO:0015226">
    <property type="term" value="F:carnitine transmembrane transporter activity"/>
    <property type="evidence" value="ECO:0007669"/>
    <property type="project" value="TreeGrafter"/>
</dbReference>
<dbReference type="InterPro" id="IPR000515">
    <property type="entry name" value="MetI-like"/>
</dbReference>
<keyword evidence="6 9" id="KW-0472">Membrane</keyword>
<feature type="domain" description="ABC transmembrane type-1" evidence="10">
    <location>
        <begin position="95"/>
        <end position="274"/>
    </location>
</feature>
<feature type="transmembrane region" description="Helical" evidence="9">
    <location>
        <begin position="256"/>
        <end position="274"/>
    </location>
</feature>
<feature type="transmembrane region" description="Helical" evidence="9">
    <location>
        <begin position="99"/>
        <end position="122"/>
    </location>
</feature>
<feature type="transmembrane region" description="Helical" evidence="9">
    <location>
        <begin position="142"/>
        <end position="169"/>
    </location>
</feature>
<keyword evidence="5 9" id="KW-1133">Transmembrane helix</keyword>
<dbReference type="GO" id="GO:0005275">
    <property type="term" value="F:amine transmembrane transporter activity"/>
    <property type="evidence" value="ECO:0007669"/>
    <property type="project" value="TreeGrafter"/>
</dbReference>
<dbReference type="CDD" id="cd06261">
    <property type="entry name" value="TM_PBP2"/>
    <property type="match status" value="1"/>
</dbReference>
<dbReference type="OrthoDB" id="9787902at2"/>
<dbReference type="Pfam" id="PF00528">
    <property type="entry name" value="BPD_transp_1"/>
    <property type="match status" value="1"/>
</dbReference>
<evidence type="ECO:0000259" key="10">
    <source>
        <dbReference type="PROSITE" id="PS50928"/>
    </source>
</evidence>
<keyword evidence="12" id="KW-1185">Reference proteome</keyword>
<comment type="caution">
    <text evidence="11">The sequence shown here is derived from an EMBL/GenBank/DDBJ whole genome shotgun (WGS) entry which is preliminary data.</text>
</comment>
<dbReference type="Gene3D" id="1.10.3720.10">
    <property type="entry name" value="MetI-like"/>
    <property type="match status" value="1"/>
</dbReference>
<organism evidence="11 12">
    <name type="scientific">Weissella muntiaci</name>
    <dbReference type="NCBI Taxonomy" id="2508881"/>
    <lineage>
        <taxon>Bacteria</taxon>
        <taxon>Bacillati</taxon>
        <taxon>Bacillota</taxon>
        <taxon>Bacilli</taxon>
        <taxon>Lactobacillales</taxon>
        <taxon>Lactobacillaceae</taxon>
        <taxon>Weissella</taxon>
    </lineage>
</organism>
<dbReference type="RefSeq" id="WP_148623341.1">
    <property type="nucleotide sequence ID" value="NZ_SDGZ01000023.1"/>
</dbReference>
<keyword evidence="2 9" id="KW-0813">Transport</keyword>
<dbReference type="GO" id="GO:0043190">
    <property type="term" value="C:ATP-binding cassette (ABC) transporter complex"/>
    <property type="evidence" value="ECO:0007669"/>
    <property type="project" value="InterPro"/>
</dbReference>
<dbReference type="GO" id="GO:0031460">
    <property type="term" value="P:glycine betaine transport"/>
    <property type="evidence" value="ECO:0007669"/>
    <property type="project" value="TreeGrafter"/>
</dbReference>
<dbReference type="Pfam" id="PF04069">
    <property type="entry name" value="OpuAC"/>
    <property type="match status" value="1"/>
</dbReference>
<protein>
    <submittedName>
        <fullName evidence="11">ABC transporter permease subunit</fullName>
    </submittedName>
</protein>
<evidence type="ECO:0000256" key="3">
    <source>
        <dbReference type="ARBA" id="ARBA00022475"/>
    </source>
</evidence>
<dbReference type="SUPFAM" id="SSF161098">
    <property type="entry name" value="MetI-like"/>
    <property type="match status" value="1"/>
</dbReference>
<keyword evidence="4 9" id="KW-0812">Transmembrane</keyword>
<evidence type="ECO:0000256" key="1">
    <source>
        <dbReference type="ARBA" id="ARBA00004141"/>
    </source>
</evidence>
<dbReference type="SUPFAM" id="SSF53850">
    <property type="entry name" value="Periplasmic binding protein-like II"/>
    <property type="match status" value="1"/>
</dbReference>
<comment type="similarity">
    <text evidence="7">In the C-terminal section; belongs to the OsmX family.</text>
</comment>
<feature type="transmembrane region" description="Helical" evidence="9">
    <location>
        <begin position="214"/>
        <end position="236"/>
    </location>
</feature>
<feature type="transmembrane region" description="Helical" evidence="9">
    <location>
        <begin position="75"/>
        <end position="92"/>
    </location>
</feature>
<name>A0A6C2C306_9LACO</name>
<comment type="subcellular location">
    <subcellularLocation>
        <location evidence="9">Cell membrane</location>
        <topology evidence="9">Multi-pass membrane protein</topology>
    </subcellularLocation>
    <subcellularLocation>
        <location evidence="1">Membrane</location>
        <topology evidence="1">Multi-pass membrane protein</topology>
    </subcellularLocation>
</comment>
<evidence type="ECO:0000256" key="5">
    <source>
        <dbReference type="ARBA" id="ARBA00022989"/>
    </source>
</evidence>
<dbReference type="PANTHER" id="PTHR47737:SF1">
    <property type="entry name" value="GLYCINE BETAINE_PROLINE BETAINE TRANSPORT SYSTEM PERMEASE PROTEIN PROW"/>
    <property type="match status" value="1"/>
</dbReference>
<feature type="transmembrane region" description="Helical" evidence="9">
    <location>
        <begin position="295"/>
        <end position="314"/>
    </location>
</feature>
<dbReference type="InterPro" id="IPR007210">
    <property type="entry name" value="ABC_Gly_betaine_transp_sub-bd"/>
</dbReference>
<evidence type="ECO:0000313" key="12">
    <source>
        <dbReference type="Proteomes" id="UP000371977"/>
    </source>
</evidence>
<dbReference type="AlphaFoldDB" id="A0A6C2C306"/>
<gene>
    <name evidence="11" type="ORF">ESZ50_09380</name>
</gene>
<dbReference type="CDD" id="cd13639">
    <property type="entry name" value="PBP2_OpuAC_like"/>
    <property type="match status" value="1"/>
</dbReference>
<dbReference type="GO" id="GO:0015871">
    <property type="term" value="P:choline transport"/>
    <property type="evidence" value="ECO:0007669"/>
    <property type="project" value="TreeGrafter"/>
</dbReference>
<dbReference type="InterPro" id="IPR035906">
    <property type="entry name" value="MetI-like_sf"/>
</dbReference>
<dbReference type="EMBL" id="SDGZ01000023">
    <property type="protein sequence ID" value="TYC48182.1"/>
    <property type="molecule type" value="Genomic_DNA"/>
</dbReference>
<evidence type="ECO:0000256" key="9">
    <source>
        <dbReference type="RuleBase" id="RU363032"/>
    </source>
</evidence>
<comment type="similarity">
    <text evidence="9">Belongs to the binding-protein-dependent transport system permease family.</text>
</comment>